<evidence type="ECO:0000256" key="1">
    <source>
        <dbReference type="ARBA" id="ARBA00001968"/>
    </source>
</evidence>
<accession>A0AAQ3TY69</accession>
<proteinExistence type="inferred from homology"/>
<feature type="domain" description="DDE Tnp4" evidence="8">
    <location>
        <begin position="130"/>
        <end position="290"/>
    </location>
</feature>
<keyword evidence="6" id="KW-0378">Hydrolase</keyword>
<evidence type="ECO:0000256" key="6">
    <source>
        <dbReference type="ARBA" id="ARBA00022801"/>
    </source>
</evidence>
<evidence type="ECO:0000313" key="10">
    <source>
        <dbReference type="EMBL" id="WVZ81773.1"/>
    </source>
</evidence>
<dbReference type="AlphaFoldDB" id="A0AAQ3TY69"/>
<dbReference type="InterPro" id="IPR058353">
    <property type="entry name" value="DUF8040"/>
</dbReference>
<organism evidence="10 11">
    <name type="scientific">Paspalum notatum var. saurae</name>
    <dbReference type="NCBI Taxonomy" id="547442"/>
    <lineage>
        <taxon>Eukaryota</taxon>
        <taxon>Viridiplantae</taxon>
        <taxon>Streptophyta</taxon>
        <taxon>Embryophyta</taxon>
        <taxon>Tracheophyta</taxon>
        <taxon>Spermatophyta</taxon>
        <taxon>Magnoliopsida</taxon>
        <taxon>Liliopsida</taxon>
        <taxon>Poales</taxon>
        <taxon>Poaceae</taxon>
        <taxon>PACMAD clade</taxon>
        <taxon>Panicoideae</taxon>
        <taxon>Andropogonodae</taxon>
        <taxon>Paspaleae</taxon>
        <taxon>Paspalinae</taxon>
        <taxon>Paspalum</taxon>
    </lineage>
</organism>
<sequence>MDEQRQHNLNLIYNCNDVECVNMLRMRRAPFFRLCNLLRERNLLRDTLHCCVEEQVAMFVHIVGHNQRFRVIHQNWRRSIETVSRHFKEVLYAIGELRQDMIRPPSTETPLKIMNSSRWYPYFKDCVGAIDGTHIYARVPQKMQAAFRGRKHYTTQNVLAAVDFDLKFTYVLAGWEGSAHDATILADALERADGLRVEQGKFYLVDAGYACRPGFLPPYRGTRYHLKEYGGRNYPTNPRELFNLRHSSLRVTVERAFGALKNRFRIIDNKPFHPFKTQVKLVLACCILHNWILGHGVDEIIPLESTWVPNVNVPNAHGIAMDDNAAWAHIRDEWANAMWANKVCTLRQWTNAMMI</sequence>
<dbReference type="GO" id="GO:0046872">
    <property type="term" value="F:metal ion binding"/>
    <property type="evidence" value="ECO:0007669"/>
    <property type="project" value="UniProtKB-KW"/>
</dbReference>
<dbReference type="EMBL" id="CP144750">
    <property type="protein sequence ID" value="WVZ81773.1"/>
    <property type="molecule type" value="Genomic_DNA"/>
</dbReference>
<evidence type="ECO:0000256" key="2">
    <source>
        <dbReference type="ARBA" id="ARBA00004123"/>
    </source>
</evidence>
<evidence type="ECO:0000256" key="5">
    <source>
        <dbReference type="ARBA" id="ARBA00022723"/>
    </source>
</evidence>
<evidence type="ECO:0000256" key="4">
    <source>
        <dbReference type="ARBA" id="ARBA00022722"/>
    </source>
</evidence>
<comment type="subcellular location">
    <subcellularLocation>
        <location evidence="2">Nucleus</location>
    </subcellularLocation>
</comment>
<dbReference type="PANTHER" id="PTHR22930:SF259">
    <property type="entry name" value="OS08G0106900 PROTEIN"/>
    <property type="match status" value="1"/>
</dbReference>
<dbReference type="GO" id="GO:0005634">
    <property type="term" value="C:nucleus"/>
    <property type="evidence" value="ECO:0007669"/>
    <property type="project" value="UniProtKB-SubCell"/>
</dbReference>
<comment type="cofactor">
    <cofactor evidence="1">
        <name>a divalent metal cation</name>
        <dbReference type="ChEBI" id="CHEBI:60240"/>
    </cofactor>
</comment>
<reference evidence="10 11" key="1">
    <citation type="submission" date="2024-02" db="EMBL/GenBank/DDBJ databases">
        <title>High-quality chromosome-scale genome assembly of Pensacola bahiagrass (Paspalum notatum Flugge var. saurae).</title>
        <authorList>
            <person name="Vega J.M."/>
            <person name="Podio M."/>
            <person name="Orjuela J."/>
            <person name="Siena L.A."/>
            <person name="Pessino S.C."/>
            <person name="Combes M.C."/>
            <person name="Mariac C."/>
            <person name="Albertini E."/>
            <person name="Pupilli F."/>
            <person name="Ortiz J.P.A."/>
            <person name="Leblanc O."/>
        </authorList>
    </citation>
    <scope>NUCLEOTIDE SEQUENCE [LARGE SCALE GENOMIC DNA]</scope>
    <source>
        <strain evidence="10">R1</strain>
        <tissue evidence="10">Leaf</tissue>
    </source>
</reference>
<keyword evidence="4" id="KW-0540">Nuclease</keyword>
<dbReference type="Pfam" id="PF26138">
    <property type="entry name" value="DUF8040"/>
    <property type="match status" value="1"/>
</dbReference>
<dbReference type="GO" id="GO:0004518">
    <property type="term" value="F:nuclease activity"/>
    <property type="evidence" value="ECO:0007669"/>
    <property type="project" value="UniProtKB-KW"/>
</dbReference>
<keyword evidence="11" id="KW-1185">Reference proteome</keyword>
<evidence type="ECO:0000259" key="8">
    <source>
        <dbReference type="Pfam" id="PF13359"/>
    </source>
</evidence>
<evidence type="ECO:0000256" key="7">
    <source>
        <dbReference type="ARBA" id="ARBA00023242"/>
    </source>
</evidence>
<dbReference type="PANTHER" id="PTHR22930">
    <property type="match status" value="1"/>
</dbReference>
<dbReference type="InterPro" id="IPR027806">
    <property type="entry name" value="HARBI1_dom"/>
</dbReference>
<dbReference type="GO" id="GO:0016787">
    <property type="term" value="F:hydrolase activity"/>
    <property type="evidence" value="ECO:0007669"/>
    <property type="project" value="UniProtKB-KW"/>
</dbReference>
<feature type="domain" description="DUF8040" evidence="9">
    <location>
        <begin position="12"/>
        <end position="94"/>
    </location>
</feature>
<name>A0AAQ3TY69_PASNO</name>
<evidence type="ECO:0000313" key="11">
    <source>
        <dbReference type="Proteomes" id="UP001341281"/>
    </source>
</evidence>
<protein>
    <recommendedName>
        <fullName evidence="12">DDE Tnp4 domain-containing protein</fullName>
    </recommendedName>
</protein>
<evidence type="ECO:0008006" key="12">
    <source>
        <dbReference type="Google" id="ProtNLM"/>
    </source>
</evidence>
<dbReference type="Proteomes" id="UP001341281">
    <property type="component" value="Chromosome 06"/>
</dbReference>
<dbReference type="Pfam" id="PF13359">
    <property type="entry name" value="DDE_Tnp_4"/>
    <property type="match status" value="1"/>
</dbReference>
<keyword evidence="7" id="KW-0539">Nucleus</keyword>
<evidence type="ECO:0000259" key="9">
    <source>
        <dbReference type="Pfam" id="PF26138"/>
    </source>
</evidence>
<evidence type="ECO:0000256" key="3">
    <source>
        <dbReference type="ARBA" id="ARBA00006958"/>
    </source>
</evidence>
<comment type="similarity">
    <text evidence="3">Belongs to the HARBI1 family.</text>
</comment>
<dbReference type="InterPro" id="IPR045249">
    <property type="entry name" value="HARBI1-like"/>
</dbReference>
<gene>
    <name evidence="10" type="ORF">U9M48_029115</name>
</gene>
<keyword evidence="5" id="KW-0479">Metal-binding</keyword>